<organism evidence="1 2">
    <name type="scientific">Theobroma cacao</name>
    <name type="common">Cacao</name>
    <name type="synonym">Cocoa</name>
    <dbReference type="NCBI Taxonomy" id="3641"/>
    <lineage>
        <taxon>Eukaryota</taxon>
        <taxon>Viridiplantae</taxon>
        <taxon>Streptophyta</taxon>
        <taxon>Embryophyta</taxon>
        <taxon>Tracheophyta</taxon>
        <taxon>Spermatophyta</taxon>
        <taxon>Magnoliopsida</taxon>
        <taxon>eudicotyledons</taxon>
        <taxon>Gunneridae</taxon>
        <taxon>Pentapetalae</taxon>
        <taxon>rosids</taxon>
        <taxon>malvids</taxon>
        <taxon>Malvales</taxon>
        <taxon>Malvaceae</taxon>
        <taxon>Byttnerioideae</taxon>
        <taxon>Theobroma</taxon>
    </lineage>
</organism>
<evidence type="ECO:0000313" key="2">
    <source>
        <dbReference type="Proteomes" id="UP000026915"/>
    </source>
</evidence>
<reference evidence="1 2" key="1">
    <citation type="journal article" date="2013" name="Genome Biol.">
        <title>The genome sequence of the most widely cultivated cacao type and its use to identify candidate genes regulating pod color.</title>
        <authorList>
            <person name="Motamayor J.C."/>
            <person name="Mockaitis K."/>
            <person name="Schmutz J."/>
            <person name="Haiminen N."/>
            <person name="Iii D.L."/>
            <person name="Cornejo O."/>
            <person name="Findley S.D."/>
            <person name="Zheng P."/>
            <person name="Utro F."/>
            <person name="Royaert S."/>
            <person name="Saski C."/>
            <person name="Jenkins J."/>
            <person name="Podicheti R."/>
            <person name="Zhao M."/>
            <person name="Scheffler B.E."/>
            <person name="Stack J.C."/>
            <person name="Feltus F.A."/>
            <person name="Mustiga G.M."/>
            <person name="Amores F."/>
            <person name="Phillips W."/>
            <person name="Marelli J.P."/>
            <person name="May G.D."/>
            <person name="Shapiro H."/>
            <person name="Ma J."/>
            <person name="Bustamante C.D."/>
            <person name="Schnell R.J."/>
            <person name="Main D."/>
            <person name="Gilbert D."/>
            <person name="Parida L."/>
            <person name="Kuhn D.N."/>
        </authorList>
    </citation>
    <scope>NUCLEOTIDE SEQUENCE [LARGE SCALE GENOMIC DNA]</scope>
    <source>
        <strain evidence="2">cv. Matina 1-6</strain>
    </source>
</reference>
<accession>A0A061DSQ7</accession>
<gene>
    <name evidence="1" type="ORF">TCM_004682</name>
</gene>
<protein>
    <submittedName>
        <fullName evidence="1">Uncharacterized protein</fullName>
    </submittedName>
</protein>
<dbReference type="InParanoid" id="A0A061DSQ7"/>
<dbReference type="AlphaFoldDB" id="A0A061DSQ7"/>
<dbReference type="Gramene" id="EOX95121">
    <property type="protein sequence ID" value="EOX95121"/>
    <property type="gene ID" value="TCM_004682"/>
</dbReference>
<dbReference type="EMBL" id="CM001879">
    <property type="protein sequence ID" value="EOX95121.1"/>
    <property type="molecule type" value="Genomic_DNA"/>
</dbReference>
<keyword evidence="2" id="KW-1185">Reference proteome</keyword>
<dbReference type="HOGENOM" id="CLU_2799093_0_0_1"/>
<name>A0A061DSQ7_THECC</name>
<evidence type="ECO:0000313" key="1">
    <source>
        <dbReference type="EMBL" id="EOX95121.1"/>
    </source>
</evidence>
<proteinExistence type="predicted"/>
<sequence>MSLHTELVIILEGISHLICTGKQICLLFLLISSKEKKLTLFSMGTAESLSSIKALFIFRKTWWWMFGR</sequence>
<dbReference type="Proteomes" id="UP000026915">
    <property type="component" value="Chromosome 1"/>
</dbReference>